<feature type="region of interest" description="Disordered" evidence="1">
    <location>
        <begin position="105"/>
        <end position="132"/>
    </location>
</feature>
<evidence type="ECO:0000313" key="5">
    <source>
        <dbReference type="Proteomes" id="UP001408789"/>
    </source>
</evidence>
<feature type="domain" description="Srp40 C-terminal" evidence="2">
    <location>
        <begin position="386"/>
        <end position="458"/>
    </location>
</feature>
<evidence type="ECO:0000259" key="2">
    <source>
        <dbReference type="Pfam" id="PF05022"/>
    </source>
</evidence>
<dbReference type="InterPro" id="IPR039191">
    <property type="entry name" value="Nopp140-like"/>
</dbReference>
<feature type="domain" description="PAC1-like LisH-like dimerisation" evidence="3">
    <location>
        <begin position="56"/>
        <end position="84"/>
    </location>
</feature>
<dbReference type="InterPro" id="IPR007718">
    <property type="entry name" value="Srp40_C"/>
</dbReference>
<evidence type="ECO:0000259" key="3">
    <source>
        <dbReference type="Pfam" id="PF24951"/>
    </source>
</evidence>
<feature type="region of interest" description="Disordered" evidence="1">
    <location>
        <begin position="268"/>
        <end position="353"/>
    </location>
</feature>
<dbReference type="Pfam" id="PF05022">
    <property type="entry name" value="SRP40_C"/>
    <property type="match status" value="1"/>
</dbReference>
<dbReference type="EMBL" id="JBCNJP010000007">
    <property type="protein sequence ID" value="KAK9076840.1"/>
    <property type="molecule type" value="Genomic_DNA"/>
</dbReference>
<dbReference type="SMART" id="SM00667">
    <property type="entry name" value="LisH"/>
    <property type="match status" value="1"/>
</dbReference>
<name>A0AAP0DKM6_9ASTR</name>
<dbReference type="PROSITE" id="PS50896">
    <property type="entry name" value="LISH"/>
    <property type="match status" value="1"/>
</dbReference>
<dbReference type="InterPro" id="IPR006594">
    <property type="entry name" value="LisH"/>
</dbReference>
<dbReference type="Proteomes" id="UP001408789">
    <property type="component" value="Unassembled WGS sequence"/>
</dbReference>
<gene>
    <name evidence="4" type="ORF">SSX86_005174</name>
</gene>
<keyword evidence="5" id="KW-1185">Reference proteome</keyword>
<dbReference type="AlphaFoldDB" id="A0AAP0DKM6"/>
<evidence type="ECO:0008006" key="6">
    <source>
        <dbReference type="Google" id="ProtNLM"/>
    </source>
</evidence>
<protein>
    <recommendedName>
        <fullName evidence="6">LisH domain-containing protein</fullName>
    </recommendedName>
</protein>
<sequence length="465" mass="52880">MHHLLDSKNPNTSSFTSLLAFKPRQVLLAHRDPTKTMPASASAPKDQNTSKFKGNLHEIILDYLHRNGFSKTLKRFKSEAQIQTDAWNASSLHLEDMFCKYNARDANSNKSTNNKPGNDEAMEKEKVCPTNEETTTKKKQKKFVVEIDDCAIEDPLEVTDKRIQKSSKSVSQISEDIIVDEPKKKKTKHELVTSTGDAINGLKINDLTKKIKDKKRKNIDKVILEHSTTNGNELVTNVAQKGKKKKNTEKVELEQSTTNGNELVTDVAGKEKKKKKKSIIDENESIQLDATKNENKSSKKRKRPFSDEPQNANENVYAEMTISEASKHQKTRTSKEEKSIMEDINAQDTSNKQFDEEINGKLKIDGVKSKKRQRYVTTEPKTVDAFQRVKIEEVEFAHDKLQDNTYWAKDGAEIGYGAKAQEVLGQVRGRDFRHEKTKKKRGSYKGGLIDQQSHSIKFTYCSDEE</sequence>
<dbReference type="Pfam" id="PF24951">
    <property type="entry name" value="LisH_PAC1"/>
    <property type="match status" value="1"/>
</dbReference>
<feature type="compositionally biased region" description="Polar residues" evidence="1">
    <location>
        <begin position="105"/>
        <end position="116"/>
    </location>
</feature>
<dbReference type="GO" id="GO:0005730">
    <property type="term" value="C:nucleolus"/>
    <property type="evidence" value="ECO:0007669"/>
    <property type="project" value="InterPro"/>
</dbReference>
<comment type="caution">
    <text evidence="4">The sequence shown here is derived from an EMBL/GenBank/DDBJ whole genome shotgun (WGS) entry which is preliminary data.</text>
</comment>
<evidence type="ECO:0000313" key="4">
    <source>
        <dbReference type="EMBL" id="KAK9076840.1"/>
    </source>
</evidence>
<accession>A0AAP0DKM6</accession>
<dbReference type="InterPro" id="IPR056795">
    <property type="entry name" value="PAC1-like_LisH-like_dom"/>
</dbReference>
<proteinExistence type="predicted"/>
<evidence type="ECO:0000256" key="1">
    <source>
        <dbReference type="SAM" id="MobiDB-lite"/>
    </source>
</evidence>
<dbReference type="PANTHER" id="PTHR23216:SF1">
    <property type="entry name" value="NUCLEOLAR AND COILED-BODY PHOSPHOPROTEIN 1"/>
    <property type="match status" value="1"/>
</dbReference>
<feature type="compositionally biased region" description="Basic and acidic residues" evidence="1">
    <location>
        <begin position="117"/>
        <end position="127"/>
    </location>
</feature>
<organism evidence="4 5">
    <name type="scientific">Deinandra increscens subsp. villosa</name>
    <dbReference type="NCBI Taxonomy" id="3103831"/>
    <lineage>
        <taxon>Eukaryota</taxon>
        <taxon>Viridiplantae</taxon>
        <taxon>Streptophyta</taxon>
        <taxon>Embryophyta</taxon>
        <taxon>Tracheophyta</taxon>
        <taxon>Spermatophyta</taxon>
        <taxon>Magnoliopsida</taxon>
        <taxon>eudicotyledons</taxon>
        <taxon>Gunneridae</taxon>
        <taxon>Pentapetalae</taxon>
        <taxon>asterids</taxon>
        <taxon>campanulids</taxon>
        <taxon>Asterales</taxon>
        <taxon>Asteraceae</taxon>
        <taxon>Asteroideae</taxon>
        <taxon>Heliantheae alliance</taxon>
        <taxon>Madieae</taxon>
        <taxon>Madiinae</taxon>
        <taxon>Deinandra</taxon>
    </lineage>
</organism>
<dbReference type="PANTHER" id="PTHR23216">
    <property type="entry name" value="NUCLEOLAR AND COILED-BODY PHOSPHOPROTEIN 1"/>
    <property type="match status" value="1"/>
</dbReference>
<reference evidence="4 5" key="1">
    <citation type="submission" date="2024-04" db="EMBL/GenBank/DDBJ databases">
        <title>The reference genome of an endangered Asteraceae, Deinandra increscens subsp. villosa, native to the Central Coast of California.</title>
        <authorList>
            <person name="Guilliams M."/>
            <person name="Hasenstab-Lehman K."/>
            <person name="Meyer R."/>
            <person name="Mcevoy S."/>
        </authorList>
    </citation>
    <scope>NUCLEOTIDE SEQUENCE [LARGE SCALE GENOMIC DNA]</scope>
    <source>
        <tissue evidence="4">Leaf</tissue>
    </source>
</reference>